<organism evidence="2 3">
    <name type="scientific">Vibrio metoecus</name>
    <dbReference type="NCBI Taxonomy" id="1481663"/>
    <lineage>
        <taxon>Bacteria</taxon>
        <taxon>Pseudomonadati</taxon>
        <taxon>Pseudomonadota</taxon>
        <taxon>Gammaproteobacteria</taxon>
        <taxon>Vibrionales</taxon>
        <taxon>Vibrionaceae</taxon>
        <taxon>Vibrio</taxon>
    </lineage>
</organism>
<sequence>MLLASMNPTGEERERDSNQSKIPTATNVITPDTRWRMDAIAEIGKWMVCKSKLTGLDFLSFTGLLTQLH</sequence>
<proteinExistence type="predicted"/>
<evidence type="ECO:0000313" key="3">
    <source>
        <dbReference type="Proteomes" id="UP000050491"/>
    </source>
</evidence>
<evidence type="ECO:0000256" key="1">
    <source>
        <dbReference type="SAM" id="MobiDB-lite"/>
    </source>
</evidence>
<reference evidence="2 3" key="1">
    <citation type="journal article" date="2015" name="Genome Biol. Evol.">
        <title>The Dynamics of Genetic Interactions between Vibrio metoecus and Vibrio cholerae, Two Close Relatives Co-Occurring in the Environment.</title>
        <authorList>
            <person name="Orata F.D."/>
            <person name="Kirchberger P.C."/>
            <person name="Meheust R."/>
            <person name="Barlow E.J."/>
            <person name="Tarr C.L."/>
            <person name="Boucher Y."/>
        </authorList>
    </citation>
    <scope>NUCLEOTIDE SEQUENCE [LARGE SCALE GENOMIC DNA]</scope>
    <source>
        <strain evidence="2 3">YB5B04</strain>
    </source>
</reference>
<feature type="region of interest" description="Disordered" evidence="1">
    <location>
        <begin position="1"/>
        <end position="27"/>
    </location>
</feature>
<evidence type="ECO:0000313" key="2">
    <source>
        <dbReference type="EMBL" id="KQA99842.1"/>
    </source>
</evidence>
<dbReference type="Proteomes" id="UP000050491">
    <property type="component" value="Unassembled WGS sequence"/>
</dbReference>
<protein>
    <submittedName>
        <fullName evidence="2">Uncharacterized protein</fullName>
    </submittedName>
</protein>
<dbReference type="AlphaFoldDB" id="A0A0N8UG57"/>
<comment type="caution">
    <text evidence="2">The sequence shown here is derived from an EMBL/GenBank/DDBJ whole genome shotgun (WGS) entry which is preliminary data.</text>
</comment>
<accession>A0A0N8UG57</accession>
<gene>
    <name evidence="2" type="ORF">XV92_13785</name>
</gene>
<dbReference type="EMBL" id="LBGP01000018">
    <property type="protein sequence ID" value="KQA99842.1"/>
    <property type="molecule type" value="Genomic_DNA"/>
</dbReference>
<name>A0A0N8UG57_VIBMT</name>